<dbReference type="SUPFAM" id="SSF143990">
    <property type="entry name" value="YbiA-like"/>
    <property type="match status" value="1"/>
</dbReference>
<sequence length="184" mass="21556">MNSSEQGYFALRAVEFGDRQQFEYVLNLASARDVKNRGKRVRGYNYGHWQTVKRELMQRVVYEKFRQNQPLCEALLRTGFVRLVEASTDRYWAAGLRITDEAIHSSNNWPGRNELGWLLMRVRDQLRPLPHHVHQINKHYVVFQEAAPDYVVALAAEPHVQPYAVRINNKTVNAVRQLQIAILW</sequence>
<evidence type="ECO:0000313" key="3">
    <source>
        <dbReference type="Proteomes" id="UP001620626"/>
    </source>
</evidence>
<feature type="domain" description="NADAR" evidence="1">
    <location>
        <begin position="2"/>
        <end position="127"/>
    </location>
</feature>
<dbReference type="NCBIfam" id="TIGR02464">
    <property type="entry name" value="ribofla_fusion"/>
    <property type="match status" value="1"/>
</dbReference>
<dbReference type="InterPro" id="IPR012816">
    <property type="entry name" value="NADAR"/>
</dbReference>
<evidence type="ECO:0000313" key="2">
    <source>
        <dbReference type="EMBL" id="KAL3103828.1"/>
    </source>
</evidence>
<comment type="caution">
    <text evidence="2">The sequence shown here is derived from an EMBL/GenBank/DDBJ whole genome shotgun (WGS) entry which is preliminary data.</text>
</comment>
<dbReference type="Pfam" id="PF08719">
    <property type="entry name" value="NADAR"/>
    <property type="match status" value="1"/>
</dbReference>
<proteinExistence type="predicted"/>
<protein>
    <recommendedName>
        <fullName evidence="1">NADAR domain-containing protein</fullName>
    </recommendedName>
</protein>
<organism evidence="2 3">
    <name type="scientific">Heterodera trifolii</name>
    <dbReference type="NCBI Taxonomy" id="157864"/>
    <lineage>
        <taxon>Eukaryota</taxon>
        <taxon>Metazoa</taxon>
        <taxon>Ecdysozoa</taxon>
        <taxon>Nematoda</taxon>
        <taxon>Chromadorea</taxon>
        <taxon>Rhabditida</taxon>
        <taxon>Tylenchina</taxon>
        <taxon>Tylenchomorpha</taxon>
        <taxon>Tylenchoidea</taxon>
        <taxon>Heteroderidae</taxon>
        <taxon>Heteroderinae</taxon>
        <taxon>Heterodera</taxon>
    </lineage>
</organism>
<dbReference type="EMBL" id="JBICBT010000725">
    <property type="protein sequence ID" value="KAL3103828.1"/>
    <property type="molecule type" value="Genomic_DNA"/>
</dbReference>
<accession>A0ABD2KLT6</accession>
<keyword evidence="3" id="KW-1185">Reference proteome</keyword>
<evidence type="ECO:0000259" key="1">
    <source>
        <dbReference type="Pfam" id="PF08719"/>
    </source>
</evidence>
<dbReference type="CDD" id="cd15457">
    <property type="entry name" value="NADAR"/>
    <property type="match status" value="1"/>
</dbReference>
<reference evidence="2 3" key="1">
    <citation type="submission" date="2024-10" db="EMBL/GenBank/DDBJ databases">
        <authorList>
            <person name="Kim D."/>
        </authorList>
    </citation>
    <scope>NUCLEOTIDE SEQUENCE [LARGE SCALE GENOMIC DNA]</scope>
    <source>
        <strain evidence="2">BH-2024</strain>
    </source>
</reference>
<dbReference type="AlphaFoldDB" id="A0ABD2KLT6"/>
<gene>
    <name evidence="2" type="ORF">niasHT_020857</name>
</gene>
<dbReference type="Proteomes" id="UP001620626">
    <property type="component" value="Unassembled WGS sequence"/>
</dbReference>
<dbReference type="InterPro" id="IPR037238">
    <property type="entry name" value="YbiA-like_sf"/>
</dbReference>
<dbReference type="Gene3D" id="1.10.357.40">
    <property type="entry name" value="YbiA-like"/>
    <property type="match status" value="1"/>
</dbReference>
<name>A0ABD2KLT6_9BILA</name>